<evidence type="ECO:0000313" key="6">
    <source>
        <dbReference type="Proteomes" id="UP000252669"/>
    </source>
</evidence>
<dbReference type="AlphaFoldDB" id="A0A366MUU0"/>
<dbReference type="PANTHER" id="PTHR43673">
    <property type="entry name" value="NAD(P)H NITROREDUCTASE YDGI-RELATED"/>
    <property type="match status" value="1"/>
</dbReference>
<dbReference type="GO" id="GO:0016491">
    <property type="term" value="F:oxidoreductase activity"/>
    <property type="evidence" value="ECO:0007669"/>
    <property type="project" value="UniProtKB-KW"/>
</dbReference>
<keyword evidence="6" id="KW-1185">Reference proteome</keyword>
<dbReference type="InterPro" id="IPR029479">
    <property type="entry name" value="Nitroreductase"/>
</dbReference>
<gene>
    <name evidence="5" type="ORF">CRU91_01805</name>
</gene>
<evidence type="ECO:0000313" key="5">
    <source>
        <dbReference type="EMBL" id="RBQ30038.1"/>
    </source>
</evidence>
<dbReference type="OrthoDB" id="9809288at2"/>
<dbReference type="InterPro" id="IPR033878">
    <property type="entry name" value="NfsB-like"/>
</dbReference>
<dbReference type="Proteomes" id="UP000252669">
    <property type="component" value="Unassembled WGS sequence"/>
</dbReference>
<sequence length="211" mass="24093">MEKTFMEAMDFRHACKAFDETKKVSDEDIRYILEVGRKSPSSFGQEGWKFLVITNEELKSKLRPHCWNQVQITSCSHLVIVLVAVDNLKPESKVPAKRFSRRELPQDKIDAYVELYGNHLKATGVLDSDKTLYSWGARQTYIAMANMMTAAATKGIDSCPIEGFDKTEVEKVLALDTKEYQVSVVLPFGYRINPQSTQMRLSLEEVVEFIK</sequence>
<dbReference type="Gene3D" id="3.40.109.10">
    <property type="entry name" value="NADH Oxidase"/>
    <property type="match status" value="1"/>
</dbReference>
<dbReference type="InterPro" id="IPR000415">
    <property type="entry name" value="Nitroreductase-like"/>
</dbReference>
<evidence type="ECO:0000259" key="4">
    <source>
        <dbReference type="Pfam" id="PF00881"/>
    </source>
</evidence>
<evidence type="ECO:0000256" key="3">
    <source>
        <dbReference type="ARBA" id="ARBA00023002"/>
    </source>
</evidence>
<keyword evidence="2" id="KW-0521">NADP</keyword>
<accession>A0A366MUU0</accession>
<protein>
    <submittedName>
        <fullName evidence="5">NAD(P)H-dependent oxidoreductase</fullName>
    </submittedName>
</protein>
<evidence type="ECO:0000256" key="2">
    <source>
        <dbReference type="ARBA" id="ARBA00022857"/>
    </source>
</evidence>
<organism evidence="5 6">
    <name type="scientific">Aliarcobacter vitoriensis</name>
    <dbReference type="NCBI Taxonomy" id="2011099"/>
    <lineage>
        <taxon>Bacteria</taxon>
        <taxon>Pseudomonadati</taxon>
        <taxon>Campylobacterota</taxon>
        <taxon>Epsilonproteobacteria</taxon>
        <taxon>Campylobacterales</taxon>
        <taxon>Arcobacteraceae</taxon>
        <taxon>Aliarcobacter</taxon>
    </lineage>
</organism>
<comment type="similarity">
    <text evidence="1">Belongs to the nitroreductase family.</text>
</comment>
<dbReference type="EMBL" id="PDKB01000002">
    <property type="protein sequence ID" value="RBQ30038.1"/>
    <property type="molecule type" value="Genomic_DNA"/>
</dbReference>
<evidence type="ECO:0000256" key="1">
    <source>
        <dbReference type="ARBA" id="ARBA00007118"/>
    </source>
</evidence>
<reference evidence="5 6" key="1">
    <citation type="submission" date="2017-10" db="EMBL/GenBank/DDBJ databases">
        <title>Genomics of the genus Arcobacter.</title>
        <authorList>
            <person name="Perez-Cataluna A."/>
            <person name="Figueras M.J."/>
        </authorList>
    </citation>
    <scope>NUCLEOTIDE SEQUENCE [LARGE SCALE GENOMIC DNA]</scope>
    <source>
        <strain evidence="5 6">CECT 9230</strain>
    </source>
</reference>
<keyword evidence="3" id="KW-0560">Oxidoreductase</keyword>
<comment type="caution">
    <text evidence="5">The sequence shown here is derived from an EMBL/GenBank/DDBJ whole genome shotgun (WGS) entry which is preliminary data.</text>
</comment>
<dbReference type="SUPFAM" id="SSF55469">
    <property type="entry name" value="FMN-dependent nitroreductase-like"/>
    <property type="match status" value="1"/>
</dbReference>
<dbReference type="RefSeq" id="WP_113892788.1">
    <property type="nucleotide sequence ID" value="NZ_JANJGA010000003.1"/>
</dbReference>
<dbReference type="Pfam" id="PF00881">
    <property type="entry name" value="Nitroreductase"/>
    <property type="match status" value="1"/>
</dbReference>
<proteinExistence type="inferred from homology"/>
<dbReference type="PANTHER" id="PTHR43673:SF10">
    <property type="entry name" value="NADH DEHYDROGENASE_NAD(P)H NITROREDUCTASE XCC3605-RELATED"/>
    <property type="match status" value="1"/>
</dbReference>
<dbReference type="CDD" id="cd02149">
    <property type="entry name" value="NfsB-like"/>
    <property type="match status" value="1"/>
</dbReference>
<feature type="domain" description="Nitroreductase" evidence="4">
    <location>
        <begin position="11"/>
        <end position="190"/>
    </location>
</feature>
<name>A0A366MUU0_9BACT</name>